<gene>
    <name evidence="3" type="ORF">RRF57_008349</name>
</gene>
<dbReference type="Proteomes" id="UP001305414">
    <property type="component" value="Unassembled WGS sequence"/>
</dbReference>
<evidence type="ECO:0008006" key="5">
    <source>
        <dbReference type="Google" id="ProtNLM"/>
    </source>
</evidence>
<keyword evidence="2" id="KW-0812">Transmembrane</keyword>
<protein>
    <recommendedName>
        <fullName evidence="5">Major facilitator superfamily (MFS) profile domain-containing protein</fullName>
    </recommendedName>
</protein>
<comment type="caution">
    <text evidence="3">The sequence shown here is derived from an EMBL/GenBank/DDBJ whole genome shotgun (WGS) entry which is preliminary data.</text>
</comment>
<organism evidence="3 4">
    <name type="scientific">Xylaria bambusicola</name>
    <dbReference type="NCBI Taxonomy" id="326684"/>
    <lineage>
        <taxon>Eukaryota</taxon>
        <taxon>Fungi</taxon>
        <taxon>Dikarya</taxon>
        <taxon>Ascomycota</taxon>
        <taxon>Pezizomycotina</taxon>
        <taxon>Sordariomycetes</taxon>
        <taxon>Xylariomycetidae</taxon>
        <taxon>Xylariales</taxon>
        <taxon>Xylariaceae</taxon>
        <taxon>Xylaria</taxon>
    </lineage>
</organism>
<keyword evidence="4" id="KW-1185">Reference proteome</keyword>
<evidence type="ECO:0000256" key="1">
    <source>
        <dbReference type="SAM" id="MobiDB-lite"/>
    </source>
</evidence>
<evidence type="ECO:0000313" key="3">
    <source>
        <dbReference type="EMBL" id="KAK5632635.1"/>
    </source>
</evidence>
<evidence type="ECO:0000313" key="4">
    <source>
        <dbReference type="Proteomes" id="UP001305414"/>
    </source>
</evidence>
<feature type="compositionally biased region" description="Basic and acidic residues" evidence="1">
    <location>
        <begin position="1"/>
        <end position="11"/>
    </location>
</feature>
<feature type="transmembrane region" description="Helical" evidence="2">
    <location>
        <begin position="120"/>
        <end position="144"/>
    </location>
</feature>
<name>A0AAN7UHL2_9PEZI</name>
<accession>A0AAN7UHL2</accession>
<feature type="region of interest" description="Disordered" evidence="1">
    <location>
        <begin position="1"/>
        <end position="35"/>
    </location>
</feature>
<dbReference type="AlphaFoldDB" id="A0AAN7UHL2"/>
<reference evidence="3 4" key="1">
    <citation type="submission" date="2023-10" db="EMBL/GenBank/DDBJ databases">
        <title>Draft genome sequence of Xylaria bambusicola isolate GMP-LS, the root and basal stem rot pathogen of sugarcane in Indonesia.</title>
        <authorList>
            <person name="Selvaraj P."/>
            <person name="Muralishankar V."/>
            <person name="Muruganantham S."/>
            <person name="Sp S."/>
            <person name="Haryani S."/>
            <person name="Lau K.J.X."/>
            <person name="Naqvi N.I."/>
        </authorList>
    </citation>
    <scope>NUCLEOTIDE SEQUENCE [LARGE SCALE GENOMIC DNA]</scope>
    <source>
        <strain evidence="3">GMP-LS</strain>
    </source>
</reference>
<sequence>MPQEEERRRDDSLDEASELASLLPDSPRHRHHGGSLSISSIASSISSFGISPLRNTSAAGNATTVLYFITFTVSFSGGFIELPFTRLVEDILCHNYYDVQSLTKPIDESLCKEDSIQKELVYLLAVQSTLWSIVAFAAAFPWGLAADKFVPRFPRSRESNNGPPSC</sequence>
<keyword evidence="2" id="KW-0472">Membrane</keyword>
<proteinExistence type="predicted"/>
<dbReference type="EMBL" id="JAWHQM010000026">
    <property type="protein sequence ID" value="KAK5632635.1"/>
    <property type="molecule type" value="Genomic_DNA"/>
</dbReference>
<keyword evidence="2" id="KW-1133">Transmembrane helix</keyword>
<evidence type="ECO:0000256" key="2">
    <source>
        <dbReference type="SAM" id="Phobius"/>
    </source>
</evidence>